<dbReference type="PROSITE" id="PS00170">
    <property type="entry name" value="CSA_PPIASE_1"/>
    <property type="match status" value="1"/>
</dbReference>
<dbReference type="PRINTS" id="PR00153">
    <property type="entry name" value="CSAPPISMRASE"/>
</dbReference>
<feature type="compositionally biased region" description="Basic residues" evidence="5">
    <location>
        <begin position="209"/>
        <end position="230"/>
    </location>
</feature>
<dbReference type="Proteomes" id="UP001516400">
    <property type="component" value="Unassembled WGS sequence"/>
</dbReference>
<evidence type="ECO:0000313" key="8">
    <source>
        <dbReference type="Proteomes" id="UP001516400"/>
    </source>
</evidence>
<dbReference type="InterPro" id="IPR020892">
    <property type="entry name" value="Cyclophilin-type_PPIase_CS"/>
</dbReference>
<comment type="catalytic activity">
    <reaction evidence="1 4">
        <text>[protein]-peptidylproline (omega=180) = [protein]-peptidylproline (omega=0)</text>
        <dbReference type="Rhea" id="RHEA:16237"/>
        <dbReference type="Rhea" id="RHEA-COMP:10747"/>
        <dbReference type="Rhea" id="RHEA-COMP:10748"/>
        <dbReference type="ChEBI" id="CHEBI:83833"/>
        <dbReference type="ChEBI" id="CHEBI:83834"/>
        <dbReference type="EC" id="5.2.1.8"/>
    </reaction>
</comment>
<dbReference type="AlphaFoldDB" id="A0ABD2NNW5"/>
<comment type="similarity">
    <text evidence="4">Belongs to the cyclophilin-type PPIase family.</text>
</comment>
<evidence type="ECO:0000256" key="5">
    <source>
        <dbReference type="SAM" id="MobiDB-lite"/>
    </source>
</evidence>
<evidence type="ECO:0000256" key="1">
    <source>
        <dbReference type="ARBA" id="ARBA00000971"/>
    </source>
</evidence>
<dbReference type="EMBL" id="JABFTP020000124">
    <property type="protein sequence ID" value="KAL3280289.1"/>
    <property type="molecule type" value="Genomic_DNA"/>
</dbReference>
<comment type="caution">
    <text evidence="7">The sequence shown here is derived from an EMBL/GenBank/DDBJ whole genome shotgun (WGS) entry which is preliminary data.</text>
</comment>
<accession>A0ABD2NNW5</accession>
<dbReference type="InterPro" id="IPR002130">
    <property type="entry name" value="Cyclophilin-type_PPIase_dom"/>
</dbReference>
<gene>
    <name evidence="7" type="ORF">HHI36_017779</name>
</gene>
<evidence type="ECO:0000256" key="4">
    <source>
        <dbReference type="RuleBase" id="RU363019"/>
    </source>
</evidence>
<organism evidence="7 8">
    <name type="scientific">Cryptolaemus montrouzieri</name>
    <dbReference type="NCBI Taxonomy" id="559131"/>
    <lineage>
        <taxon>Eukaryota</taxon>
        <taxon>Metazoa</taxon>
        <taxon>Ecdysozoa</taxon>
        <taxon>Arthropoda</taxon>
        <taxon>Hexapoda</taxon>
        <taxon>Insecta</taxon>
        <taxon>Pterygota</taxon>
        <taxon>Neoptera</taxon>
        <taxon>Endopterygota</taxon>
        <taxon>Coleoptera</taxon>
        <taxon>Polyphaga</taxon>
        <taxon>Cucujiformia</taxon>
        <taxon>Coccinelloidea</taxon>
        <taxon>Coccinellidae</taxon>
        <taxon>Scymninae</taxon>
        <taxon>Scymnini</taxon>
        <taxon>Cryptolaemus</taxon>
    </lineage>
</organism>
<protein>
    <recommendedName>
        <fullName evidence="4">Peptidyl-prolyl cis-trans isomerase</fullName>
        <shortName evidence="4">PPIase</shortName>
        <ecNumber evidence="4">5.2.1.8</ecNumber>
    </recommendedName>
</protein>
<evidence type="ECO:0000313" key="7">
    <source>
        <dbReference type="EMBL" id="KAL3280289.1"/>
    </source>
</evidence>
<keyword evidence="3 4" id="KW-0413">Isomerase</keyword>
<sequence>MTEKAPESVDRLRCFFDISISGLPSGRILFELFNDVVPKTCENFRSLCTGERGMGATTNKPLNYKGVLFHRVVKDFMIQGGDFSNGNGTGGESIYGGTFEDENFELKHDKGYLLSMANRGKDTNGSQFFITTQPAPHLDNVHVIFGHVVGGVDVVRQIESLPVDANSRPLQDVRIVKCGELVKQVKVRKEKKKEEEKEEDSVEENEKKEKKKHKKEKKKDKKEKKKIKSR</sequence>
<comment type="function">
    <text evidence="4">PPIases accelerate the folding of proteins. It catalyzes the cis-trans isomerization of proline imidic peptide bonds in oligopeptides.</text>
</comment>
<keyword evidence="8" id="KW-1185">Reference proteome</keyword>
<dbReference type="FunFam" id="2.40.100.10:FF:000005">
    <property type="entry name" value="Peptidyl-prolyl cis-trans isomerase G"/>
    <property type="match status" value="1"/>
</dbReference>
<proteinExistence type="inferred from homology"/>
<feature type="non-terminal residue" evidence="7">
    <location>
        <position position="230"/>
    </location>
</feature>
<dbReference type="PANTHER" id="PTHR11071:SF565">
    <property type="entry name" value="MOCA-CYP, ISOFORM A"/>
    <property type="match status" value="1"/>
</dbReference>
<keyword evidence="2 4" id="KW-0697">Rotamase</keyword>
<dbReference type="InterPro" id="IPR029000">
    <property type="entry name" value="Cyclophilin-like_dom_sf"/>
</dbReference>
<name>A0ABD2NNW5_9CUCU</name>
<feature type="region of interest" description="Disordered" evidence="5">
    <location>
        <begin position="186"/>
        <end position="230"/>
    </location>
</feature>
<dbReference type="Pfam" id="PF00160">
    <property type="entry name" value="Pro_isomerase"/>
    <property type="match status" value="1"/>
</dbReference>
<dbReference type="GO" id="GO:0003755">
    <property type="term" value="F:peptidyl-prolyl cis-trans isomerase activity"/>
    <property type="evidence" value="ECO:0007669"/>
    <property type="project" value="UniProtKB-UniRule"/>
</dbReference>
<dbReference type="PANTHER" id="PTHR11071">
    <property type="entry name" value="PEPTIDYL-PROLYL CIS-TRANS ISOMERASE"/>
    <property type="match status" value="1"/>
</dbReference>
<reference evidence="7 8" key="1">
    <citation type="journal article" date="2021" name="BMC Biol.">
        <title>Horizontally acquired antibacterial genes associated with adaptive radiation of ladybird beetles.</title>
        <authorList>
            <person name="Li H.S."/>
            <person name="Tang X.F."/>
            <person name="Huang Y.H."/>
            <person name="Xu Z.Y."/>
            <person name="Chen M.L."/>
            <person name="Du X.Y."/>
            <person name="Qiu B.Y."/>
            <person name="Chen P.T."/>
            <person name="Zhang W."/>
            <person name="Slipinski A."/>
            <person name="Escalona H.E."/>
            <person name="Waterhouse R.M."/>
            <person name="Zwick A."/>
            <person name="Pang H."/>
        </authorList>
    </citation>
    <scope>NUCLEOTIDE SEQUENCE [LARGE SCALE GENOMIC DNA]</scope>
    <source>
        <strain evidence="7">SYSU2018</strain>
    </source>
</reference>
<dbReference type="Gene3D" id="2.40.100.10">
    <property type="entry name" value="Cyclophilin-like"/>
    <property type="match status" value="1"/>
</dbReference>
<evidence type="ECO:0000256" key="2">
    <source>
        <dbReference type="ARBA" id="ARBA00023110"/>
    </source>
</evidence>
<dbReference type="EC" id="5.2.1.8" evidence="4"/>
<dbReference type="PROSITE" id="PS50072">
    <property type="entry name" value="CSA_PPIASE_2"/>
    <property type="match status" value="1"/>
</dbReference>
<dbReference type="SUPFAM" id="SSF50891">
    <property type="entry name" value="Cyclophilin-like"/>
    <property type="match status" value="1"/>
</dbReference>
<evidence type="ECO:0000259" key="6">
    <source>
        <dbReference type="PROSITE" id="PS50072"/>
    </source>
</evidence>
<evidence type="ECO:0000256" key="3">
    <source>
        <dbReference type="ARBA" id="ARBA00023235"/>
    </source>
</evidence>
<feature type="domain" description="PPIase cyclophilin-type" evidence="6">
    <location>
        <begin position="15"/>
        <end position="180"/>
    </location>
</feature>